<protein>
    <submittedName>
        <fullName evidence="4">Pectinesterase 1-like</fullName>
    </submittedName>
</protein>
<gene>
    <name evidence="4" type="primary">LOC104245310</name>
</gene>
<dbReference type="GeneID" id="104245310"/>
<dbReference type="InterPro" id="IPR035513">
    <property type="entry name" value="Invertase/methylesterase_inhib"/>
</dbReference>
<dbReference type="FunFam" id="1.20.140.40:FF:000005">
    <property type="entry name" value="Pectin methylesterase inhibitor 1"/>
    <property type="match status" value="1"/>
</dbReference>
<dbReference type="AlphaFoldDB" id="A0A1U7Y7W2"/>
<keyword evidence="3" id="KW-1185">Reference proteome</keyword>
<evidence type="ECO:0000313" key="3">
    <source>
        <dbReference type="Proteomes" id="UP000189701"/>
    </source>
</evidence>
<feature type="domain" description="Pectinesterase inhibitor" evidence="2">
    <location>
        <begin position="226"/>
        <end position="385"/>
    </location>
</feature>
<dbReference type="PANTHER" id="PTHR31080">
    <property type="entry name" value="PECTINESTERASE INHIBITOR-LIKE"/>
    <property type="match status" value="1"/>
</dbReference>
<evidence type="ECO:0000256" key="1">
    <source>
        <dbReference type="ARBA" id="ARBA00022729"/>
    </source>
</evidence>
<evidence type="ECO:0000313" key="4">
    <source>
        <dbReference type="RefSeq" id="XP_009799203.1"/>
    </source>
</evidence>
<organism evidence="3 4">
    <name type="scientific">Nicotiana sylvestris</name>
    <name type="common">Wood tobacco</name>
    <name type="synonym">South American tobacco</name>
    <dbReference type="NCBI Taxonomy" id="4096"/>
    <lineage>
        <taxon>Eukaryota</taxon>
        <taxon>Viridiplantae</taxon>
        <taxon>Streptophyta</taxon>
        <taxon>Embryophyta</taxon>
        <taxon>Tracheophyta</taxon>
        <taxon>Spermatophyta</taxon>
        <taxon>Magnoliopsida</taxon>
        <taxon>eudicotyledons</taxon>
        <taxon>Gunneridae</taxon>
        <taxon>Pentapetalae</taxon>
        <taxon>asterids</taxon>
        <taxon>lamiids</taxon>
        <taxon>Solanales</taxon>
        <taxon>Solanaceae</taxon>
        <taxon>Nicotianoideae</taxon>
        <taxon>Nicotianeae</taxon>
        <taxon>Nicotiana</taxon>
    </lineage>
</organism>
<dbReference type="KEGG" id="nsy:104245310"/>
<keyword evidence="1" id="KW-0732">Signal</keyword>
<reference evidence="4" key="2">
    <citation type="submission" date="2025-08" db="UniProtKB">
        <authorList>
            <consortium name="RefSeq"/>
        </authorList>
    </citation>
    <scope>IDENTIFICATION</scope>
    <source>
        <tissue evidence="4">Leaf</tissue>
    </source>
</reference>
<dbReference type="Proteomes" id="UP000189701">
    <property type="component" value="Unplaced"/>
</dbReference>
<dbReference type="SUPFAM" id="SSF101148">
    <property type="entry name" value="Plant invertase/pectin methylesterase inhibitor"/>
    <property type="match status" value="1"/>
</dbReference>
<proteinExistence type="predicted"/>
<sequence>MEASHEGFDLATEIANIKETIEKTQQSQNFSSPVTDIPVGDEIAPGEAASQSPSPQVDMLDLHSAYGSLPPAAELRYTWQHHPFMLEPVYEFPEQLRGTPGICSISSFCSLSCFCKLDRSHVGHSYSIQICQVSLLKIVEEIFVVLLVIVIDVRHDFLAEELILKVKILSDFRSVCINSKAISSNLVISPNIHFLRKKQMAALKLILLAAVLSLFCFSGTANSAPVATSFIKSSCKFTTYPVVCVTSLAGYAPAIKRSPQQLAQTALSVSLTRAQSTQAFVNKLRKFKGLKPREYAALKDCVEQMSDTIDRISKSVKELKNMGSARGKDFQWHMSNIETWISAALTDENTCGDGFSGKALNGRIKASIRARVTHVTQVTSNALALINQFAAKH</sequence>
<dbReference type="InterPro" id="IPR051955">
    <property type="entry name" value="PME_Inhibitor"/>
</dbReference>
<dbReference type="RefSeq" id="XP_009799203.1">
    <property type="nucleotide sequence ID" value="XM_009800901.1"/>
</dbReference>
<dbReference type="STRING" id="4096.A0A1U7Y7W2"/>
<dbReference type="InterPro" id="IPR006501">
    <property type="entry name" value="Pectinesterase_inhib_dom"/>
</dbReference>
<dbReference type="NCBIfam" id="TIGR01614">
    <property type="entry name" value="PME_inhib"/>
    <property type="match status" value="1"/>
</dbReference>
<dbReference type="CDD" id="cd15798">
    <property type="entry name" value="PMEI-like_3"/>
    <property type="match status" value="1"/>
</dbReference>
<dbReference type="eggNOG" id="ENOG502QXIN">
    <property type="taxonomic scope" value="Eukaryota"/>
</dbReference>
<dbReference type="SMART" id="SM00856">
    <property type="entry name" value="PMEI"/>
    <property type="match status" value="1"/>
</dbReference>
<dbReference type="GO" id="GO:0046910">
    <property type="term" value="F:pectinesterase inhibitor activity"/>
    <property type="evidence" value="ECO:0007669"/>
    <property type="project" value="UniProtKB-ARBA"/>
</dbReference>
<evidence type="ECO:0000259" key="2">
    <source>
        <dbReference type="SMART" id="SM00856"/>
    </source>
</evidence>
<dbReference type="Pfam" id="PF04043">
    <property type="entry name" value="PMEI"/>
    <property type="match status" value="1"/>
</dbReference>
<accession>A0A1U7Y7W2</accession>
<name>A0A1U7Y7W2_NICSY</name>
<dbReference type="PANTHER" id="PTHR31080:SF186">
    <property type="entry name" value="21 KDA PROTEIN-LIKE"/>
    <property type="match status" value="1"/>
</dbReference>
<reference evidence="3" key="1">
    <citation type="journal article" date="2013" name="Genome Biol.">
        <title>Reference genomes and transcriptomes of Nicotiana sylvestris and Nicotiana tomentosiformis.</title>
        <authorList>
            <person name="Sierro N."/>
            <person name="Battey J.N."/>
            <person name="Ouadi S."/>
            <person name="Bovet L."/>
            <person name="Goepfert S."/>
            <person name="Bakaher N."/>
            <person name="Peitsch M.C."/>
            <person name="Ivanov N.V."/>
        </authorList>
    </citation>
    <scope>NUCLEOTIDE SEQUENCE [LARGE SCALE GENOMIC DNA]</scope>
</reference>
<dbReference type="Gene3D" id="1.20.140.40">
    <property type="entry name" value="Invertase/pectin methylesterase inhibitor family protein"/>
    <property type="match status" value="1"/>
</dbReference>